<feature type="transmembrane region" description="Helical" evidence="12">
    <location>
        <begin position="31"/>
        <end position="49"/>
    </location>
</feature>
<name>A0AA96LSS4_9BACL</name>
<feature type="transmembrane region" description="Helical" evidence="12">
    <location>
        <begin position="177"/>
        <end position="196"/>
    </location>
</feature>
<evidence type="ECO:0000256" key="12">
    <source>
        <dbReference type="SAM" id="Phobius"/>
    </source>
</evidence>
<dbReference type="Gene3D" id="1.10.3730.20">
    <property type="match status" value="2"/>
</dbReference>
<reference evidence="14" key="1">
    <citation type="submission" date="2022-02" db="EMBL/GenBank/DDBJ databases">
        <title>Paenibacillus sp. MBLB1832 Whole Genome Shotgun Sequencing.</title>
        <authorList>
            <person name="Hwang C.Y."/>
            <person name="Cho E.-S."/>
            <person name="Seo M.-J."/>
        </authorList>
    </citation>
    <scope>NUCLEOTIDE SEQUENCE</scope>
    <source>
        <strain evidence="14">MBLB1832</strain>
    </source>
</reference>
<feature type="domain" description="EamA" evidence="13">
    <location>
        <begin position="6"/>
        <end position="133"/>
    </location>
</feature>
<evidence type="ECO:0000256" key="3">
    <source>
        <dbReference type="ARBA" id="ARBA00022475"/>
    </source>
</evidence>
<dbReference type="PANTHER" id="PTHR30561:SF9">
    <property type="entry name" value="4-AMINO-4-DEOXY-L-ARABINOSE-PHOSPHOUNDECAPRENOL FLIPPASE SUBUNIT ARNF-RELATED"/>
    <property type="match status" value="1"/>
</dbReference>
<dbReference type="SUPFAM" id="SSF103481">
    <property type="entry name" value="Multidrug resistance efflux transporter EmrE"/>
    <property type="match status" value="2"/>
</dbReference>
<evidence type="ECO:0000256" key="2">
    <source>
        <dbReference type="ARBA" id="ARBA00007362"/>
    </source>
</evidence>
<keyword evidence="5" id="KW-0997">Cell inner membrane</keyword>
<feature type="transmembrane region" description="Helical" evidence="12">
    <location>
        <begin position="269"/>
        <end position="287"/>
    </location>
</feature>
<sequence>MVLVATILVLASGLTHAIWSLFTKRSHNKSAFLWSIIMVTTIILLPYLIRELWTHPLSFSAYGLLLVSACMQVIYAFLLAHTYNMGDLSQIYPIMRGTNTLFIPILGVLFLGEKLSLWGWLGLLGMIIGFISLSGIFTGRQSSQGLSRWETIKPFLMALCVGVCTTCYVLVDKLNLGNISAISLLEVTNIGFVAGLTPLVIKSKQLRKEWQLNSRIIWLGAILNPLSYLLFLMALTYAPVAHISPLREIGTVFATILGIVVLKEKQGQLRILCSALILLGILMISFLG</sequence>
<dbReference type="GO" id="GO:0022857">
    <property type="term" value="F:transmembrane transporter activity"/>
    <property type="evidence" value="ECO:0007669"/>
    <property type="project" value="InterPro"/>
</dbReference>
<keyword evidence="3" id="KW-1003">Cell membrane</keyword>
<dbReference type="AlphaFoldDB" id="A0AA96LSS4"/>
<evidence type="ECO:0000256" key="8">
    <source>
        <dbReference type="ARBA" id="ARBA00022985"/>
    </source>
</evidence>
<feature type="transmembrane region" description="Helical" evidence="12">
    <location>
        <begin position="6"/>
        <end position="22"/>
    </location>
</feature>
<comment type="similarity">
    <text evidence="2">Belongs to the EamA transporter family.</text>
</comment>
<dbReference type="GO" id="GO:0005886">
    <property type="term" value="C:plasma membrane"/>
    <property type="evidence" value="ECO:0007669"/>
    <property type="project" value="UniProtKB-SubCell"/>
</dbReference>
<gene>
    <name evidence="14" type="ORF">MJB10_23690</name>
</gene>
<feature type="transmembrane region" description="Helical" evidence="12">
    <location>
        <begin position="216"/>
        <end position="238"/>
    </location>
</feature>
<dbReference type="InterPro" id="IPR000390">
    <property type="entry name" value="Small_drug/metabolite_transptr"/>
</dbReference>
<feature type="domain" description="EamA" evidence="13">
    <location>
        <begin position="155"/>
        <end position="285"/>
    </location>
</feature>
<dbReference type="GO" id="GO:0009103">
    <property type="term" value="P:lipopolysaccharide biosynthetic process"/>
    <property type="evidence" value="ECO:0007669"/>
    <property type="project" value="UniProtKB-KW"/>
</dbReference>
<protein>
    <submittedName>
        <fullName evidence="14">DMT family transporter</fullName>
    </submittedName>
</protein>
<keyword evidence="7 12" id="KW-0812">Transmembrane</keyword>
<evidence type="ECO:0000256" key="4">
    <source>
        <dbReference type="ARBA" id="ARBA00022516"/>
    </source>
</evidence>
<dbReference type="PANTHER" id="PTHR30561">
    <property type="entry name" value="SMR FAMILY PROTON-DEPENDENT DRUG EFFLUX TRANSPORTER SUGE"/>
    <property type="match status" value="1"/>
</dbReference>
<evidence type="ECO:0000313" key="15">
    <source>
        <dbReference type="Proteomes" id="UP001304650"/>
    </source>
</evidence>
<keyword evidence="4" id="KW-0444">Lipid biosynthesis</keyword>
<proteinExistence type="inferred from homology"/>
<keyword evidence="8" id="KW-0448">Lipopolysaccharide biosynthesis</keyword>
<keyword evidence="6" id="KW-0441">Lipid A biosynthesis</keyword>
<dbReference type="Pfam" id="PF00892">
    <property type="entry name" value="EamA"/>
    <property type="match status" value="2"/>
</dbReference>
<evidence type="ECO:0000256" key="10">
    <source>
        <dbReference type="ARBA" id="ARBA00023098"/>
    </source>
</evidence>
<accession>A0AA96LSS4</accession>
<dbReference type="KEGG" id="proo:MJB10_23690"/>
<evidence type="ECO:0000256" key="5">
    <source>
        <dbReference type="ARBA" id="ARBA00022519"/>
    </source>
</evidence>
<evidence type="ECO:0000313" key="14">
    <source>
        <dbReference type="EMBL" id="WNR44065.1"/>
    </source>
</evidence>
<feature type="transmembrane region" description="Helical" evidence="12">
    <location>
        <begin position="91"/>
        <end position="111"/>
    </location>
</feature>
<evidence type="ECO:0000256" key="11">
    <source>
        <dbReference type="ARBA" id="ARBA00023136"/>
    </source>
</evidence>
<keyword evidence="10" id="KW-0443">Lipid metabolism</keyword>
<organism evidence="14 15">
    <name type="scientific">Paenibacillus roseopurpureus</name>
    <dbReference type="NCBI Taxonomy" id="2918901"/>
    <lineage>
        <taxon>Bacteria</taxon>
        <taxon>Bacillati</taxon>
        <taxon>Bacillota</taxon>
        <taxon>Bacilli</taxon>
        <taxon>Bacillales</taxon>
        <taxon>Paenibacillaceae</taxon>
        <taxon>Paenibacillus</taxon>
    </lineage>
</organism>
<evidence type="ECO:0000259" key="13">
    <source>
        <dbReference type="Pfam" id="PF00892"/>
    </source>
</evidence>
<feature type="transmembrane region" description="Helical" evidence="12">
    <location>
        <begin position="61"/>
        <end position="79"/>
    </location>
</feature>
<evidence type="ECO:0000256" key="9">
    <source>
        <dbReference type="ARBA" id="ARBA00022989"/>
    </source>
</evidence>
<comment type="subcellular location">
    <subcellularLocation>
        <location evidence="1">Cell membrane</location>
        <topology evidence="1">Multi-pass membrane protein</topology>
    </subcellularLocation>
</comment>
<evidence type="ECO:0000256" key="6">
    <source>
        <dbReference type="ARBA" id="ARBA00022556"/>
    </source>
</evidence>
<evidence type="ECO:0000256" key="7">
    <source>
        <dbReference type="ARBA" id="ARBA00022692"/>
    </source>
</evidence>
<evidence type="ECO:0000256" key="1">
    <source>
        <dbReference type="ARBA" id="ARBA00004651"/>
    </source>
</evidence>
<dbReference type="InterPro" id="IPR000620">
    <property type="entry name" value="EamA_dom"/>
</dbReference>
<feature type="transmembrane region" description="Helical" evidence="12">
    <location>
        <begin position="244"/>
        <end position="262"/>
    </location>
</feature>
<dbReference type="InterPro" id="IPR037185">
    <property type="entry name" value="EmrE-like"/>
</dbReference>
<dbReference type="RefSeq" id="WP_314799282.1">
    <property type="nucleotide sequence ID" value="NZ_CP130319.1"/>
</dbReference>
<keyword evidence="11 12" id="KW-0472">Membrane</keyword>
<feature type="transmembrane region" description="Helical" evidence="12">
    <location>
        <begin position="117"/>
        <end position="139"/>
    </location>
</feature>
<keyword evidence="9 12" id="KW-1133">Transmembrane helix</keyword>
<feature type="transmembrane region" description="Helical" evidence="12">
    <location>
        <begin position="151"/>
        <end position="171"/>
    </location>
</feature>
<dbReference type="Proteomes" id="UP001304650">
    <property type="component" value="Chromosome"/>
</dbReference>
<dbReference type="EMBL" id="CP130319">
    <property type="protein sequence ID" value="WNR44065.1"/>
    <property type="molecule type" value="Genomic_DNA"/>
</dbReference>
<keyword evidence="15" id="KW-1185">Reference proteome</keyword>